<dbReference type="OrthoDB" id="979407at2"/>
<dbReference type="AlphaFoldDB" id="A0A4U6DB93"/>
<dbReference type="InterPro" id="IPR011250">
    <property type="entry name" value="OMP/PagP_B-barrel"/>
</dbReference>
<evidence type="ECO:0000256" key="2">
    <source>
        <dbReference type="SAM" id="SignalP"/>
    </source>
</evidence>
<dbReference type="EMBL" id="SZVO01000006">
    <property type="protein sequence ID" value="TKT91594.1"/>
    <property type="molecule type" value="Genomic_DNA"/>
</dbReference>
<keyword evidence="1 2" id="KW-0732">Signal</keyword>
<dbReference type="Gene3D" id="2.40.160.20">
    <property type="match status" value="1"/>
</dbReference>
<dbReference type="Pfam" id="PF13505">
    <property type="entry name" value="OMP_b-brl"/>
    <property type="match status" value="1"/>
</dbReference>
<evidence type="ECO:0000259" key="3">
    <source>
        <dbReference type="Pfam" id="PF13505"/>
    </source>
</evidence>
<evidence type="ECO:0000256" key="1">
    <source>
        <dbReference type="ARBA" id="ARBA00022729"/>
    </source>
</evidence>
<dbReference type="SUPFAM" id="SSF56925">
    <property type="entry name" value="OMPA-like"/>
    <property type="match status" value="1"/>
</dbReference>
<dbReference type="InterPro" id="IPR027385">
    <property type="entry name" value="Beta-barrel_OMP"/>
</dbReference>
<comment type="caution">
    <text evidence="4">The sequence shown here is derived from an EMBL/GenBank/DDBJ whole genome shotgun (WGS) entry which is preliminary data.</text>
</comment>
<reference evidence="4 5" key="1">
    <citation type="submission" date="2019-05" db="EMBL/GenBank/DDBJ databases">
        <title>Dyadobacter AR-3-8 sp. nov., isolated from arctic soil.</title>
        <authorList>
            <person name="Chaudhary D.K."/>
        </authorList>
    </citation>
    <scope>NUCLEOTIDE SEQUENCE [LARGE SCALE GENOMIC DNA]</scope>
    <source>
        <strain evidence="4 5">AR-3-8</strain>
    </source>
</reference>
<name>A0A4U6DB93_9BACT</name>
<evidence type="ECO:0000313" key="4">
    <source>
        <dbReference type="EMBL" id="TKT91594.1"/>
    </source>
</evidence>
<sequence>MNKYLAAFFLLFCLISIAANAQEIKMEEGDSLKVVSDFTEKVVPVKTDSLPELKKVKPQNVWSFGLNGGYSYRLPNAGTRSDTPYSKYLRELKTGFSIGAEAHKFLWPHIGLGLKYNFYKSKGEYNTNFSDDISIQFIGPSFVYQSPFENGKTSVLAGFAMGYQSYKNNARAYGEDFTLKGSATGWAVSLGLEQKLGDHLALNLSGACYLGTSYKFRKKMAGQTETIKLSREDFEDLSRIEITLGLKFLH</sequence>
<dbReference type="RefSeq" id="WP_137340741.1">
    <property type="nucleotide sequence ID" value="NZ_SZVO01000006.1"/>
</dbReference>
<gene>
    <name evidence="4" type="ORF">FDK13_14595</name>
</gene>
<evidence type="ECO:0000313" key="5">
    <source>
        <dbReference type="Proteomes" id="UP000304900"/>
    </source>
</evidence>
<feature type="chain" id="PRO_5020654252" evidence="2">
    <location>
        <begin position="22"/>
        <end position="250"/>
    </location>
</feature>
<protein>
    <submittedName>
        <fullName evidence="4">Porin family protein</fullName>
    </submittedName>
</protein>
<accession>A0A4U6DB93</accession>
<organism evidence="4 5">
    <name type="scientific">Dyadobacter frigoris</name>
    <dbReference type="NCBI Taxonomy" id="2576211"/>
    <lineage>
        <taxon>Bacteria</taxon>
        <taxon>Pseudomonadati</taxon>
        <taxon>Bacteroidota</taxon>
        <taxon>Cytophagia</taxon>
        <taxon>Cytophagales</taxon>
        <taxon>Spirosomataceae</taxon>
        <taxon>Dyadobacter</taxon>
    </lineage>
</organism>
<keyword evidence="5" id="KW-1185">Reference proteome</keyword>
<feature type="signal peptide" evidence="2">
    <location>
        <begin position="1"/>
        <end position="21"/>
    </location>
</feature>
<feature type="domain" description="Outer membrane protein beta-barrel" evidence="3">
    <location>
        <begin position="88"/>
        <end position="223"/>
    </location>
</feature>
<dbReference type="Proteomes" id="UP000304900">
    <property type="component" value="Unassembled WGS sequence"/>
</dbReference>
<proteinExistence type="predicted"/>